<organism evidence="2 3">
    <name type="scientific">Eimeria mitis</name>
    <dbReference type="NCBI Taxonomy" id="44415"/>
    <lineage>
        <taxon>Eukaryota</taxon>
        <taxon>Sar</taxon>
        <taxon>Alveolata</taxon>
        <taxon>Apicomplexa</taxon>
        <taxon>Conoidasida</taxon>
        <taxon>Coccidia</taxon>
        <taxon>Eucoccidiorida</taxon>
        <taxon>Eimeriorina</taxon>
        <taxon>Eimeriidae</taxon>
        <taxon>Eimeria</taxon>
    </lineage>
</organism>
<sequence>MAERTKGTEGAAGGQQPVHEKPESTAAAAQPAAAAAASTATAAPSPAAASGTGQGPEGSGGQQPVHEKPESTAAAAQPAAGAAASTATAAPSPAAASGTGKGPEGSGIESISKEPYEKGMGKLYTEGQHIVQMLQESLRASRGLKSAEDISAKLRGEIVKDVEALRDTLHKEHQNLTLLRKYEREQDALLKAQLGYLMPSGIEETAEGEEEAAEPKAEEAHAVTSAYTSEAAQLPDVSLLVAFFSLFLVLGL</sequence>
<dbReference type="GeneID" id="25375390"/>
<reference evidence="2" key="2">
    <citation type="submission" date="2013-10" db="EMBL/GenBank/DDBJ databases">
        <authorList>
            <person name="Aslett M."/>
        </authorList>
    </citation>
    <scope>NUCLEOTIDE SEQUENCE [LARGE SCALE GENOMIC DNA]</scope>
    <source>
        <strain evidence="2">Houghton</strain>
    </source>
</reference>
<proteinExistence type="predicted"/>
<feature type="compositionally biased region" description="Gly residues" evidence="1">
    <location>
        <begin position="52"/>
        <end position="61"/>
    </location>
</feature>
<evidence type="ECO:0000256" key="1">
    <source>
        <dbReference type="SAM" id="MobiDB-lite"/>
    </source>
</evidence>
<dbReference type="VEuPathDB" id="ToxoDB:EMH_0003410"/>
<name>U6K0H0_9EIME</name>
<accession>U6K0H0</accession>
<evidence type="ECO:0000313" key="2">
    <source>
        <dbReference type="EMBL" id="CDJ29258.1"/>
    </source>
</evidence>
<dbReference type="AlphaFoldDB" id="U6K0H0"/>
<gene>
    <name evidence="2" type="ORF">EMH_0003410</name>
</gene>
<keyword evidence="3" id="KW-1185">Reference proteome</keyword>
<dbReference type="Proteomes" id="UP000030744">
    <property type="component" value="Unassembled WGS sequence"/>
</dbReference>
<protein>
    <submittedName>
        <fullName evidence="2">Uncharacterized protein</fullName>
    </submittedName>
</protein>
<dbReference type="OrthoDB" id="348290at2759"/>
<feature type="compositionally biased region" description="Low complexity" evidence="1">
    <location>
        <begin position="24"/>
        <end position="51"/>
    </location>
</feature>
<dbReference type="EMBL" id="HG681817">
    <property type="protein sequence ID" value="CDJ29258.1"/>
    <property type="molecule type" value="Genomic_DNA"/>
</dbReference>
<feature type="compositionally biased region" description="Low complexity" evidence="1">
    <location>
        <begin position="71"/>
        <end position="98"/>
    </location>
</feature>
<dbReference type="RefSeq" id="XP_013351827.1">
    <property type="nucleotide sequence ID" value="XM_013496373.1"/>
</dbReference>
<evidence type="ECO:0000313" key="3">
    <source>
        <dbReference type="Proteomes" id="UP000030744"/>
    </source>
</evidence>
<reference evidence="2" key="1">
    <citation type="submission" date="2013-10" db="EMBL/GenBank/DDBJ databases">
        <title>Genomic analysis of the causative agents of coccidiosis in chickens.</title>
        <authorList>
            <person name="Reid A.J."/>
            <person name="Blake D."/>
            <person name="Billington K."/>
            <person name="Browne H."/>
            <person name="Dunn M."/>
            <person name="Hung S."/>
            <person name="Kawahara F."/>
            <person name="Miranda-Saavedra D."/>
            <person name="Mourier T."/>
            <person name="Nagra H."/>
            <person name="Otto T.D."/>
            <person name="Rawlings N."/>
            <person name="Sanchez A."/>
            <person name="Sanders M."/>
            <person name="Subramaniam C."/>
            <person name="Tay Y."/>
            <person name="Dear P."/>
            <person name="Doerig C."/>
            <person name="Gruber A."/>
            <person name="Parkinson J."/>
            <person name="Shirley M."/>
            <person name="Wan K.L."/>
            <person name="Berriman M."/>
            <person name="Tomley F."/>
            <person name="Pain A."/>
        </authorList>
    </citation>
    <scope>NUCLEOTIDE SEQUENCE [LARGE SCALE GENOMIC DNA]</scope>
    <source>
        <strain evidence="2">Houghton</strain>
    </source>
</reference>
<feature type="region of interest" description="Disordered" evidence="1">
    <location>
        <begin position="1"/>
        <end position="112"/>
    </location>
</feature>